<geneLocation type="plasmid" evidence="3 4">
    <name>pSID</name>
</geneLocation>
<sequence length="210" mass="22663">MTTPPPGWHPDPDNPHLVRWWDGHRWTEHTHQATNSAPPLPAAGHPGSQQPQETNSRNWKTTAAKVVGGIVVVYLVLVACDRFVFGPDRDESAAPAATSSSTAPVAEVEVPPYEIASDDDDLIIAHVHLGSDDALGLRRIHVNLMQRIMREKPDGGYFIYYDCATPNPDGSVNRIGTGKVAVGRLGAAQTGLEINGNELRPNSGRVCEPA</sequence>
<keyword evidence="4" id="KW-1185">Reference proteome</keyword>
<gene>
    <name evidence="3" type="ORF">INP59_27340</name>
</gene>
<dbReference type="InterPro" id="IPR018929">
    <property type="entry name" value="DUF2510"/>
</dbReference>
<organism evidence="3 4">
    <name type="scientific">Rhodococcus pyridinivorans</name>
    <dbReference type="NCBI Taxonomy" id="103816"/>
    <lineage>
        <taxon>Bacteria</taxon>
        <taxon>Bacillati</taxon>
        <taxon>Actinomycetota</taxon>
        <taxon>Actinomycetes</taxon>
        <taxon>Mycobacteriales</taxon>
        <taxon>Nocardiaceae</taxon>
        <taxon>Rhodococcus</taxon>
    </lineage>
</organism>
<protein>
    <submittedName>
        <fullName evidence="3">DUF2510 domain-containing protein</fullName>
    </submittedName>
</protein>
<dbReference type="AlphaFoldDB" id="A0A7M2XXX2"/>
<name>A0A7M2XXX2_9NOCA</name>
<feature type="compositionally biased region" description="Polar residues" evidence="1">
    <location>
        <begin position="47"/>
        <end position="58"/>
    </location>
</feature>
<reference evidence="3 4" key="1">
    <citation type="submission" date="2020-10" db="EMBL/GenBank/DDBJ databases">
        <title>Whole genome sequence of oil-degrading bacteria Rhodococcus pyridinivorans strain 5Ap.</title>
        <authorList>
            <person name="Akhremchuk A.E."/>
            <person name="Valentovich L.N."/>
            <person name="Charniauskaya M.I."/>
            <person name="Bukliarevich H.A."/>
            <person name="Titok M.A."/>
        </authorList>
    </citation>
    <scope>NUCLEOTIDE SEQUENCE [LARGE SCALE GENOMIC DNA]</scope>
    <source>
        <strain evidence="3 4">5Ap</strain>
        <plasmid evidence="3 4">pSID</plasmid>
    </source>
</reference>
<dbReference type="Pfam" id="PF10708">
    <property type="entry name" value="DUF2510"/>
    <property type="match status" value="1"/>
</dbReference>
<evidence type="ECO:0000259" key="2">
    <source>
        <dbReference type="Pfam" id="PF10708"/>
    </source>
</evidence>
<dbReference type="Proteomes" id="UP000593818">
    <property type="component" value="Plasmid pSID"/>
</dbReference>
<feature type="domain" description="DUF2510" evidence="2">
    <location>
        <begin position="6"/>
        <end position="38"/>
    </location>
</feature>
<accession>A0A7M2XXX2</accession>
<evidence type="ECO:0000313" key="3">
    <source>
        <dbReference type="EMBL" id="QOW01872.1"/>
    </source>
</evidence>
<proteinExistence type="predicted"/>
<feature type="region of interest" description="Disordered" evidence="1">
    <location>
        <begin position="31"/>
        <end position="58"/>
    </location>
</feature>
<evidence type="ECO:0000313" key="4">
    <source>
        <dbReference type="Proteomes" id="UP000593818"/>
    </source>
</evidence>
<keyword evidence="3" id="KW-0614">Plasmid</keyword>
<dbReference type="EMBL" id="CP063453">
    <property type="protein sequence ID" value="QOW01872.1"/>
    <property type="molecule type" value="Genomic_DNA"/>
</dbReference>
<evidence type="ECO:0000256" key="1">
    <source>
        <dbReference type="SAM" id="MobiDB-lite"/>
    </source>
</evidence>
<dbReference type="RefSeq" id="WP_193904150.1">
    <property type="nucleotide sequence ID" value="NZ_CP063453.1"/>
</dbReference>